<dbReference type="InterPro" id="IPR052159">
    <property type="entry name" value="Competence_DNA_uptake"/>
</dbReference>
<gene>
    <name evidence="1" type="ORF">RSO01_10450</name>
</gene>
<keyword evidence="2" id="KW-1185">Reference proteome</keyword>
<proteinExistence type="predicted"/>
<accession>A0A512N4H0</accession>
<protein>
    <recommendedName>
        <fullName evidence="3">Metallo-beta-lactamase domain-containing protein</fullName>
    </recommendedName>
</protein>
<dbReference type="InterPro" id="IPR036866">
    <property type="entry name" value="RibonucZ/Hydroxyglut_hydro"/>
</dbReference>
<name>A0A512N4H0_9HYPH</name>
<evidence type="ECO:0000313" key="1">
    <source>
        <dbReference type="EMBL" id="GEP53879.1"/>
    </source>
</evidence>
<dbReference type="AlphaFoldDB" id="A0A512N4H0"/>
<dbReference type="PANTHER" id="PTHR30619">
    <property type="entry name" value="DNA INTERNALIZATION/COMPETENCE PROTEIN COMEC/REC2"/>
    <property type="match status" value="1"/>
</dbReference>
<dbReference type="SUPFAM" id="SSF56281">
    <property type="entry name" value="Metallo-hydrolase/oxidoreductase"/>
    <property type="match status" value="1"/>
</dbReference>
<dbReference type="RefSeq" id="WP_147146918.1">
    <property type="nucleotide sequence ID" value="NZ_BKAJ01000018.1"/>
</dbReference>
<sequence>MAKDRKTRFSPLGSEAMGGHHARQGFRFQDRWLSFQLLHWIKQDDFRGALNEGADDVDASWFRGKRRSAKAEPSDFNWEIHQLKATSVTPGLLAEVFDAFLRKEAAHPATWSRYHLVATRSMEKLHTLPMSIEQVRNVLSSYGVGSSFAATGIADLGQRLESLGVKVDPAFVVERVELDFDAGWLNQTKVFTEQFHLRLAGHGIPAEQLDKAAQALLALVSGDKSGKLITREEVLALLEQFKSKSAARKRLPAAKPVTTSPARPFVRPDADASILISVLAGGGSLLRLPNGRYGLIDCNWNAATQVAAYIEAFKVEAFEFVAITHWDYDRFSGLLSVMSAVKNTHKLFLPVIPVSKFTDIAGSSYQPPAISRFLKEIEGEQRRRYGIGEVVQTGARSTIWSSSARESSLRVETFAADLQDLETKRQAHQRHFGRNDLCSVFRVSVADHHFLITGDATIKRWNHLFTRLLGRDESFRADGFTLPRHGANNTLNKDILGRIADPSGFYAVVDPAPIYGLPRPQVLSLVREANGEILVADRTPVHLLLTPNGLFERRFALGRAGELRVVGPMRHF</sequence>
<dbReference type="EMBL" id="BKAJ01000018">
    <property type="protein sequence ID" value="GEP53879.1"/>
    <property type="molecule type" value="Genomic_DNA"/>
</dbReference>
<organism evidence="1 2">
    <name type="scientific">Reyranella soli</name>
    <dbReference type="NCBI Taxonomy" id="1230389"/>
    <lineage>
        <taxon>Bacteria</taxon>
        <taxon>Pseudomonadati</taxon>
        <taxon>Pseudomonadota</taxon>
        <taxon>Alphaproteobacteria</taxon>
        <taxon>Hyphomicrobiales</taxon>
        <taxon>Reyranellaceae</taxon>
        <taxon>Reyranella</taxon>
    </lineage>
</organism>
<dbReference type="PANTHER" id="PTHR30619:SF1">
    <property type="entry name" value="RECOMBINATION PROTEIN 2"/>
    <property type="match status" value="1"/>
</dbReference>
<evidence type="ECO:0000313" key="2">
    <source>
        <dbReference type="Proteomes" id="UP000321058"/>
    </source>
</evidence>
<comment type="caution">
    <text evidence="1">The sequence shown here is derived from an EMBL/GenBank/DDBJ whole genome shotgun (WGS) entry which is preliminary data.</text>
</comment>
<dbReference type="Proteomes" id="UP000321058">
    <property type="component" value="Unassembled WGS sequence"/>
</dbReference>
<evidence type="ECO:0008006" key="3">
    <source>
        <dbReference type="Google" id="ProtNLM"/>
    </source>
</evidence>
<dbReference type="Gene3D" id="3.60.15.10">
    <property type="entry name" value="Ribonuclease Z/Hydroxyacylglutathione hydrolase-like"/>
    <property type="match status" value="1"/>
</dbReference>
<reference evidence="1 2" key="1">
    <citation type="submission" date="2019-07" db="EMBL/GenBank/DDBJ databases">
        <title>Whole genome shotgun sequence of Reyranella soli NBRC 108950.</title>
        <authorList>
            <person name="Hosoyama A."/>
            <person name="Uohara A."/>
            <person name="Ohji S."/>
            <person name="Ichikawa N."/>
        </authorList>
    </citation>
    <scope>NUCLEOTIDE SEQUENCE [LARGE SCALE GENOMIC DNA]</scope>
    <source>
        <strain evidence="1 2">NBRC 108950</strain>
    </source>
</reference>